<dbReference type="EMBL" id="VEVO01000006">
    <property type="protein sequence ID" value="KAF0040932.1"/>
    <property type="molecule type" value="Genomic_DNA"/>
</dbReference>
<evidence type="ECO:0000313" key="3">
    <source>
        <dbReference type="Proteomes" id="UP000438429"/>
    </source>
</evidence>
<accession>A0A6A4TFH2</accession>
<reference evidence="2 3" key="1">
    <citation type="submission" date="2019-06" db="EMBL/GenBank/DDBJ databases">
        <title>Draft genomes of female and male turbot (Scophthalmus maximus).</title>
        <authorList>
            <person name="Xu H."/>
            <person name="Xu X.-W."/>
            <person name="Shao C."/>
            <person name="Chen S."/>
        </authorList>
    </citation>
    <scope>NUCLEOTIDE SEQUENCE [LARGE SCALE GENOMIC DNA]</scope>
    <source>
        <strain evidence="2">Ysfricsl-2016a</strain>
        <tissue evidence="2">Blood</tissue>
    </source>
</reference>
<evidence type="ECO:0000313" key="2">
    <source>
        <dbReference type="EMBL" id="KAF0040932.1"/>
    </source>
</evidence>
<protein>
    <submittedName>
        <fullName evidence="2">Uncharacterized protein</fullName>
    </submittedName>
</protein>
<sequence>MDMFGGNVSRSPAGSEIGLRTSSTDSAHIPKRLPTPSQLTPRADGQPPDTAEFWIRETPSTASQRDGTDVREMRGRCQGRTRENIEPRDPTAPLWTTLEPVFGAAHRQRCQGEPWHRGTEGIRRGLEWTRPD</sequence>
<organism evidence="2 3">
    <name type="scientific">Scophthalmus maximus</name>
    <name type="common">Turbot</name>
    <name type="synonym">Psetta maxima</name>
    <dbReference type="NCBI Taxonomy" id="52904"/>
    <lineage>
        <taxon>Eukaryota</taxon>
        <taxon>Metazoa</taxon>
        <taxon>Chordata</taxon>
        <taxon>Craniata</taxon>
        <taxon>Vertebrata</taxon>
        <taxon>Euteleostomi</taxon>
        <taxon>Actinopterygii</taxon>
        <taxon>Neopterygii</taxon>
        <taxon>Teleostei</taxon>
        <taxon>Neoteleostei</taxon>
        <taxon>Acanthomorphata</taxon>
        <taxon>Carangaria</taxon>
        <taxon>Pleuronectiformes</taxon>
        <taxon>Pleuronectoidei</taxon>
        <taxon>Scophthalmidae</taxon>
        <taxon>Scophthalmus</taxon>
    </lineage>
</organism>
<dbReference type="Proteomes" id="UP000438429">
    <property type="component" value="Unassembled WGS sequence"/>
</dbReference>
<feature type="region of interest" description="Disordered" evidence="1">
    <location>
        <begin position="1"/>
        <end position="94"/>
    </location>
</feature>
<evidence type="ECO:0000256" key="1">
    <source>
        <dbReference type="SAM" id="MobiDB-lite"/>
    </source>
</evidence>
<proteinExistence type="predicted"/>
<gene>
    <name evidence="2" type="ORF">F2P81_006830</name>
</gene>
<name>A0A6A4TFH2_SCOMX</name>
<dbReference type="AlphaFoldDB" id="A0A6A4TFH2"/>
<comment type="caution">
    <text evidence="2">The sequence shown here is derived from an EMBL/GenBank/DDBJ whole genome shotgun (WGS) entry which is preliminary data.</text>
</comment>
<feature type="compositionally biased region" description="Basic and acidic residues" evidence="1">
    <location>
        <begin position="66"/>
        <end position="89"/>
    </location>
</feature>